<name>A0A146K0V5_9EUKA</name>
<evidence type="ECO:0000313" key="1">
    <source>
        <dbReference type="EMBL" id="JAP89414.1"/>
    </source>
</evidence>
<organism evidence="1">
    <name type="scientific">Trepomonas sp. PC1</name>
    <dbReference type="NCBI Taxonomy" id="1076344"/>
    <lineage>
        <taxon>Eukaryota</taxon>
        <taxon>Metamonada</taxon>
        <taxon>Diplomonadida</taxon>
        <taxon>Hexamitidae</taxon>
        <taxon>Hexamitinae</taxon>
        <taxon>Trepomonas</taxon>
    </lineage>
</organism>
<reference evidence="1" key="1">
    <citation type="submission" date="2015-07" db="EMBL/GenBank/DDBJ databases">
        <title>Adaptation to a free-living lifestyle via gene acquisitions in the diplomonad Trepomonas sp. PC1.</title>
        <authorList>
            <person name="Xu F."/>
            <person name="Jerlstrom-Hultqvist J."/>
            <person name="Kolisko M."/>
            <person name="Simpson A.G.B."/>
            <person name="Roger A.J."/>
            <person name="Svard S.G."/>
            <person name="Andersson J.O."/>
        </authorList>
    </citation>
    <scope>NUCLEOTIDE SEQUENCE</scope>
    <source>
        <strain evidence="1">PC1</strain>
    </source>
</reference>
<protein>
    <submittedName>
        <fullName evidence="1">Uncharacterized protein</fullName>
    </submittedName>
</protein>
<proteinExistence type="predicted"/>
<feature type="non-terminal residue" evidence="1">
    <location>
        <position position="1"/>
    </location>
</feature>
<gene>
    <name evidence="1" type="ORF">TPC1_31091</name>
</gene>
<dbReference type="AlphaFoldDB" id="A0A146K0V5"/>
<accession>A0A146K0V5</accession>
<sequence>NSFSQILLLPIRQQIQLLKSEIFSSSVQCQALQILGNRFFFQMRDSDRYVPRVLQNGLIDNVENVESIDYSNGFKLNKIPVVFNSPEKNILPLSISIALQPESYKLAISEALPFQQINEYIANALPIFCLETFDNFTAEQLFSYVQKRPFALKTLKTALNALFYQGKPCKVTDQFVQIADFKIFGAKRAILSETELKIDDLVLQDTPETLKQLFLGVYCYFYAKNEFFTQDEKEKDCHMSLLNDSLIQLSQNQSLVDEVEEPVEENQIKITDQRLFNEDQLFDDISMVEFEKFVHKNQLQRILTQIGETSSDVLLQFFEKHSGVKNKGQQVQVHLEKWVQVKGNMCSIDRSIKFEKYNVSDKIITFEDAEGRQQKLKCDASVKIIAVLLEIALILENRQK</sequence>
<dbReference type="EMBL" id="GDID01007192">
    <property type="protein sequence ID" value="JAP89414.1"/>
    <property type="molecule type" value="Transcribed_RNA"/>
</dbReference>